<dbReference type="InterPro" id="IPR013324">
    <property type="entry name" value="RNA_pol_sigma_r3/r4-like"/>
</dbReference>
<evidence type="ECO:0000256" key="2">
    <source>
        <dbReference type="ARBA" id="ARBA00023015"/>
    </source>
</evidence>
<evidence type="ECO:0000256" key="6">
    <source>
        <dbReference type="RuleBase" id="RU000716"/>
    </source>
</evidence>
<reference evidence="9 10" key="1">
    <citation type="journal article" date="2019" name="Int. J. Syst. Evol. Microbiol.">
        <title>The Global Catalogue of Microorganisms (GCM) 10K type strain sequencing project: providing services to taxonomists for standard genome sequencing and annotation.</title>
        <authorList>
            <consortium name="The Broad Institute Genomics Platform"/>
            <consortium name="The Broad Institute Genome Sequencing Center for Infectious Disease"/>
            <person name="Wu L."/>
            <person name="Ma J."/>
        </authorList>
    </citation>
    <scope>NUCLEOTIDE SEQUENCE [LARGE SCALE GENOMIC DNA]</scope>
    <source>
        <strain evidence="9 10">JCM 13004</strain>
    </source>
</reference>
<dbReference type="Gene3D" id="1.10.10.10">
    <property type="entry name" value="Winged helix-like DNA-binding domain superfamily/Winged helix DNA-binding domain"/>
    <property type="match status" value="1"/>
</dbReference>
<evidence type="ECO:0000259" key="8">
    <source>
        <dbReference type="Pfam" id="PF04545"/>
    </source>
</evidence>
<name>A0ABN1W730_9ACTN</name>
<organism evidence="9 10">
    <name type="scientific">Kitasatospora nipponensis</name>
    <dbReference type="NCBI Taxonomy" id="258049"/>
    <lineage>
        <taxon>Bacteria</taxon>
        <taxon>Bacillati</taxon>
        <taxon>Actinomycetota</taxon>
        <taxon>Actinomycetes</taxon>
        <taxon>Kitasatosporales</taxon>
        <taxon>Streptomycetaceae</taxon>
        <taxon>Kitasatospora</taxon>
    </lineage>
</organism>
<comment type="caution">
    <text evidence="9">The sequence shown here is derived from an EMBL/GenBank/DDBJ whole genome shotgun (WGS) entry which is preliminary data.</text>
</comment>
<keyword evidence="2 6" id="KW-0805">Transcription regulation</keyword>
<dbReference type="PROSITE" id="PS01063">
    <property type="entry name" value="SIGMA70_ECF"/>
    <property type="match status" value="1"/>
</dbReference>
<dbReference type="Gene3D" id="1.10.1740.10">
    <property type="match status" value="1"/>
</dbReference>
<keyword evidence="4 6" id="KW-0238">DNA-binding</keyword>
<dbReference type="Pfam" id="PF04542">
    <property type="entry name" value="Sigma70_r2"/>
    <property type="match status" value="1"/>
</dbReference>
<gene>
    <name evidence="9" type="ORF">GCM10009665_24420</name>
</gene>
<dbReference type="CDD" id="cd06171">
    <property type="entry name" value="Sigma70_r4"/>
    <property type="match status" value="1"/>
</dbReference>
<feature type="domain" description="RNA polymerase sigma-70 region 2" evidence="7">
    <location>
        <begin position="27"/>
        <end position="95"/>
    </location>
</feature>
<dbReference type="InterPro" id="IPR014284">
    <property type="entry name" value="RNA_pol_sigma-70_dom"/>
</dbReference>
<feature type="domain" description="RNA polymerase sigma-70 region 4" evidence="8">
    <location>
        <begin position="127"/>
        <end position="175"/>
    </location>
</feature>
<dbReference type="PANTHER" id="PTHR43133:SF52">
    <property type="entry name" value="ECF RNA POLYMERASE SIGMA FACTOR SIGL"/>
    <property type="match status" value="1"/>
</dbReference>
<keyword evidence="5 6" id="KW-0804">Transcription</keyword>
<keyword evidence="10" id="KW-1185">Reference proteome</keyword>
<evidence type="ECO:0000256" key="3">
    <source>
        <dbReference type="ARBA" id="ARBA00023082"/>
    </source>
</evidence>
<evidence type="ECO:0000259" key="7">
    <source>
        <dbReference type="Pfam" id="PF04542"/>
    </source>
</evidence>
<dbReference type="Proteomes" id="UP001500037">
    <property type="component" value="Unassembled WGS sequence"/>
</dbReference>
<dbReference type="InterPro" id="IPR000838">
    <property type="entry name" value="RNA_pol_sigma70_ECF_CS"/>
</dbReference>
<evidence type="ECO:0000313" key="10">
    <source>
        <dbReference type="Proteomes" id="UP001500037"/>
    </source>
</evidence>
<sequence length="185" mass="20393">MRQDGLVTDERRAGRAAAADEDLMRALYREHAGPLLGFVMHLVGGDRQRAEDVVQETLVRAWRHADRLDVAAGSVRPWLVTVARRIVIDNHRRTAARPPETDAAPLELLPAEDELDRALRMMAITDALGALTTAHREVIVETYLKGRTVGEAAAELGIPAGTVKSRVFYALRSLRLALEERGVTS</sequence>
<accession>A0ABN1W730</accession>
<dbReference type="Pfam" id="PF04545">
    <property type="entry name" value="Sigma70_r4"/>
    <property type="match status" value="1"/>
</dbReference>
<dbReference type="RefSeq" id="WP_425555967.1">
    <property type="nucleotide sequence ID" value="NZ_BAAALF010000032.1"/>
</dbReference>
<dbReference type="NCBIfam" id="TIGR02937">
    <property type="entry name" value="sigma70-ECF"/>
    <property type="match status" value="1"/>
</dbReference>
<dbReference type="NCBIfam" id="NF007227">
    <property type="entry name" value="PRK09645.1"/>
    <property type="match status" value="1"/>
</dbReference>
<dbReference type="InterPro" id="IPR007630">
    <property type="entry name" value="RNA_pol_sigma70_r4"/>
</dbReference>
<dbReference type="InterPro" id="IPR013325">
    <property type="entry name" value="RNA_pol_sigma_r2"/>
</dbReference>
<evidence type="ECO:0000256" key="5">
    <source>
        <dbReference type="ARBA" id="ARBA00023163"/>
    </source>
</evidence>
<evidence type="ECO:0000313" key="9">
    <source>
        <dbReference type="EMBL" id="GAA1233225.1"/>
    </source>
</evidence>
<dbReference type="SUPFAM" id="SSF88659">
    <property type="entry name" value="Sigma3 and sigma4 domains of RNA polymerase sigma factors"/>
    <property type="match status" value="1"/>
</dbReference>
<dbReference type="SUPFAM" id="SSF88946">
    <property type="entry name" value="Sigma2 domain of RNA polymerase sigma factors"/>
    <property type="match status" value="1"/>
</dbReference>
<comment type="similarity">
    <text evidence="1 6">Belongs to the sigma-70 factor family. ECF subfamily.</text>
</comment>
<proteinExistence type="inferred from homology"/>
<keyword evidence="3 6" id="KW-0731">Sigma factor</keyword>
<evidence type="ECO:0000256" key="4">
    <source>
        <dbReference type="ARBA" id="ARBA00023125"/>
    </source>
</evidence>
<dbReference type="InterPro" id="IPR007627">
    <property type="entry name" value="RNA_pol_sigma70_r2"/>
</dbReference>
<evidence type="ECO:0000256" key="1">
    <source>
        <dbReference type="ARBA" id="ARBA00010641"/>
    </source>
</evidence>
<dbReference type="InterPro" id="IPR036388">
    <property type="entry name" value="WH-like_DNA-bd_sf"/>
</dbReference>
<dbReference type="InterPro" id="IPR039425">
    <property type="entry name" value="RNA_pol_sigma-70-like"/>
</dbReference>
<dbReference type="PANTHER" id="PTHR43133">
    <property type="entry name" value="RNA POLYMERASE ECF-TYPE SIGMA FACTO"/>
    <property type="match status" value="1"/>
</dbReference>
<dbReference type="EMBL" id="BAAALF010000032">
    <property type="protein sequence ID" value="GAA1233225.1"/>
    <property type="molecule type" value="Genomic_DNA"/>
</dbReference>
<protein>
    <recommendedName>
        <fullName evidence="6">RNA polymerase sigma factor</fullName>
    </recommendedName>
</protein>